<accession>A0A0C9YLM1</accession>
<organism evidence="1 2">
    <name type="scientific">Pisolithus microcarpus 441</name>
    <dbReference type="NCBI Taxonomy" id="765257"/>
    <lineage>
        <taxon>Eukaryota</taxon>
        <taxon>Fungi</taxon>
        <taxon>Dikarya</taxon>
        <taxon>Basidiomycota</taxon>
        <taxon>Agaricomycotina</taxon>
        <taxon>Agaricomycetes</taxon>
        <taxon>Agaricomycetidae</taxon>
        <taxon>Boletales</taxon>
        <taxon>Sclerodermatineae</taxon>
        <taxon>Pisolithaceae</taxon>
        <taxon>Pisolithus</taxon>
    </lineage>
</organism>
<reference evidence="2" key="2">
    <citation type="submission" date="2015-01" db="EMBL/GenBank/DDBJ databases">
        <title>Evolutionary Origins and Diversification of the Mycorrhizal Mutualists.</title>
        <authorList>
            <consortium name="DOE Joint Genome Institute"/>
            <consortium name="Mycorrhizal Genomics Consortium"/>
            <person name="Kohler A."/>
            <person name="Kuo A."/>
            <person name="Nagy L.G."/>
            <person name="Floudas D."/>
            <person name="Copeland A."/>
            <person name="Barry K.W."/>
            <person name="Cichocki N."/>
            <person name="Veneault-Fourrey C."/>
            <person name="LaButti K."/>
            <person name="Lindquist E.A."/>
            <person name="Lipzen A."/>
            <person name="Lundell T."/>
            <person name="Morin E."/>
            <person name="Murat C."/>
            <person name="Riley R."/>
            <person name="Ohm R."/>
            <person name="Sun H."/>
            <person name="Tunlid A."/>
            <person name="Henrissat B."/>
            <person name="Grigoriev I.V."/>
            <person name="Hibbett D.S."/>
            <person name="Martin F."/>
        </authorList>
    </citation>
    <scope>NUCLEOTIDE SEQUENCE [LARGE SCALE GENOMIC DNA]</scope>
    <source>
        <strain evidence="2">441</strain>
    </source>
</reference>
<dbReference type="AlphaFoldDB" id="A0A0C9YLM1"/>
<protein>
    <submittedName>
        <fullName evidence="1">Uncharacterized protein</fullName>
    </submittedName>
</protein>
<dbReference type="Proteomes" id="UP000054018">
    <property type="component" value="Unassembled WGS sequence"/>
</dbReference>
<proteinExistence type="predicted"/>
<name>A0A0C9YLM1_9AGAM</name>
<evidence type="ECO:0000313" key="2">
    <source>
        <dbReference type="Proteomes" id="UP000054018"/>
    </source>
</evidence>
<sequence length="71" mass="8027">MVKVEDTLSKGRGSTSVRLRVVGGFDRSKIKKCPRMTVFLSYPWASRLARTSQWLASPWSFAFDLLSFNVG</sequence>
<dbReference type="EMBL" id="KN833923">
    <property type="protein sequence ID" value="KIK14769.1"/>
    <property type="molecule type" value="Genomic_DNA"/>
</dbReference>
<reference evidence="1 2" key="1">
    <citation type="submission" date="2014-04" db="EMBL/GenBank/DDBJ databases">
        <authorList>
            <consortium name="DOE Joint Genome Institute"/>
            <person name="Kuo A."/>
            <person name="Kohler A."/>
            <person name="Costa M.D."/>
            <person name="Nagy L.G."/>
            <person name="Floudas D."/>
            <person name="Copeland A."/>
            <person name="Barry K.W."/>
            <person name="Cichocki N."/>
            <person name="Veneault-Fourrey C."/>
            <person name="LaButti K."/>
            <person name="Lindquist E.A."/>
            <person name="Lipzen A."/>
            <person name="Lundell T."/>
            <person name="Morin E."/>
            <person name="Murat C."/>
            <person name="Sun H."/>
            <person name="Tunlid A."/>
            <person name="Henrissat B."/>
            <person name="Grigoriev I.V."/>
            <person name="Hibbett D.S."/>
            <person name="Martin F."/>
            <person name="Nordberg H.P."/>
            <person name="Cantor M.N."/>
            <person name="Hua S.X."/>
        </authorList>
    </citation>
    <scope>NUCLEOTIDE SEQUENCE [LARGE SCALE GENOMIC DNA]</scope>
    <source>
        <strain evidence="1 2">441</strain>
    </source>
</reference>
<gene>
    <name evidence="1" type="ORF">PISMIDRAFT_344084</name>
</gene>
<evidence type="ECO:0000313" key="1">
    <source>
        <dbReference type="EMBL" id="KIK14769.1"/>
    </source>
</evidence>
<keyword evidence="2" id="KW-1185">Reference proteome</keyword>
<dbReference type="HOGENOM" id="CLU_2740986_0_0_1"/>